<organism evidence="8 9">
    <name type="scientific">Sutterella massiliensis</name>
    <dbReference type="NCBI Taxonomy" id="1816689"/>
    <lineage>
        <taxon>Bacteria</taxon>
        <taxon>Pseudomonadati</taxon>
        <taxon>Pseudomonadota</taxon>
        <taxon>Betaproteobacteria</taxon>
        <taxon>Burkholderiales</taxon>
        <taxon>Sutterellaceae</taxon>
        <taxon>Sutterella</taxon>
    </lineage>
</organism>
<dbReference type="PANTHER" id="PTHR42948:SF1">
    <property type="entry name" value="TRANSPORTER"/>
    <property type="match status" value="1"/>
</dbReference>
<comment type="subcellular location">
    <subcellularLocation>
        <location evidence="1">Membrane</location>
        <topology evidence="1">Multi-pass membrane protein</topology>
    </subcellularLocation>
</comment>
<feature type="transmembrane region" description="Helical" evidence="7">
    <location>
        <begin position="385"/>
        <end position="403"/>
    </location>
</feature>
<keyword evidence="5 7" id="KW-0472">Membrane</keyword>
<keyword evidence="2 6" id="KW-0813">Transport</keyword>
<dbReference type="InterPro" id="IPR037272">
    <property type="entry name" value="SNS_sf"/>
</dbReference>
<evidence type="ECO:0000256" key="6">
    <source>
        <dbReference type="RuleBase" id="RU003732"/>
    </source>
</evidence>
<dbReference type="NCBIfam" id="NF037979">
    <property type="entry name" value="Na_transp"/>
    <property type="match status" value="1"/>
</dbReference>
<evidence type="ECO:0000256" key="5">
    <source>
        <dbReference type="ARBA" id="ARBA00023136"/>
    </source>
</evidence>
<evidence type="ECO:0000256" key="3">
    <source>
        <dbReference type="ARBA" id="ARBA00022692"/>
    </source>
</evidence>
<keyword evidence="9" id="KW-1185">Reference proteome</keyword>
<evidence type="ECO:0000256" key="1">
    <source>
        <dbReference type="ARBA" id="ARBA00004141"/>
    </source>
</evidence>
<dbReference type="PROSITE" id="PS00610">
    <property type="entry name" value="NA_NEUROTRAN_SYMP_1"/>
    <property type="match status" value="1"/>
</dbReference>
<feature type="transmembrane region" description="Helical" evidence="7">
    <location>
        <begin position="87"/>
        <end position="106"/>
    </location>
</feature>
<dbReference type="CDD" id="cd10336">
    <property type="entry name" value="SLC6sbd_Tyt1-Like"/>
    <property type="match status" value="1"/>
</dbReference>
<comment type="caution">
    <text evidence="8">The sequence shown here is derived from an EMBL/GenBank/DDBJ whole genome shotgun (WGS) entry which is preliminary data.</text>
</comment>
<dbReference type="PRINTS" id="PR00176">
    <property type="entry name" value="NANEUSMPORT"/>
</dbReference>
<keyword evidence="6" id="KW-0769">Symport</keyword>
<keyword evidence="3 6" id="KW-0812">Transmembrane</keyword>
<dbReference type="SUPFAM" id="SSF161070">
    <property type="entry name" value="SNF-like"/>
    <property type="match status" value="1"/>
</dbReference>
<feature type="transmembrane region" description="Helical" evidence="7">
    <location>
        <begin position="298"/>
        <end position="331"/>
    </location>
</feature>
<dbReference type="Pfam" id="PF00209">
    <property type="entry name" value="SNF"/>
    <property type="match status" value="2"/>
</dbReference>
<keyword evidence="4 7" id="KW-1133">Transmembrane helix</keyword>
<feature type="transmembrane region" description="Helical" evidence="7">
    <location>
        <begin position="12"/>
        <end position="32"/>
    </location>
</feature>
<evidence type="ECO:0000313" key="9">
    <source>
        <dbReference type="Proteomes" id="UP000715095"/>
    </source>
</evidence>
<evidence type="ECO:0000256" key="4">
    <source>
        <dbReference type="ARBA" id="ARBA00022989"/>
    </source>
</evidence>
<feature type="transmembrane region" description="Helical" evidence="7">
    <location>
        <begin position="343"/>
        <end position="365"/>
    </location>
</feature>
<feature type="transmembrane region" description="Helical" evidence="7">
    <location>
        <begin position="146"/>
        <end position="164"/>
    </location>
</feature>
<feature type="transmembrane region" description="Helical" evidence="7">
    <location>
        <begin position="217"/>
        <end position="240"/>
    </location>
</feature>
<dbReference type="EMBL" id="JACJJC010000022">
    <property type="protein sequence ID" value="MBM6704845.1"/>
    <property type="molecule type" value="Genomic_DNA"/>
</dbReference>
<sequence length="446" mass="47918">MSTSSTAQWSSRLGFILASAGSAIGIGAIWKFPFWAGANGGGAFIIPYIFFTFTIGVMLVMAEIALGRRGRGSAVSAMMRVSGRWSAPLGVFAVLTSFLILSYYSVVGGWCVAYLFDAVTGSVAISDAEALKAHFANLVSDGYLNVGWHFVFLVITCGTVALGVQQGIERLSKYLMPTLFILMLAIIVRCLMLDGAWEGVKYLFAFDWDTVTSSAILNAMGFTFFSLSLGAGILITYGSYLQKESNIVSASIWVAVLAIQAALLAGLMIMPAVFAFGLEPNAGPGLVFVTVPMIFSQIPLGGFFALLFYICLLTAALTSAVSLLEVVVAFLHNEWHLSRRLSVTVCFVSLFLLGAVSALSFGVWSDFTIGGRNFFDFLDFVCTNFMMPAGGLAVAAIMGWKAWPIFKEELVTAKPYSETVLSTIHWIVAILAPILVLVAVFQGLFG</sequence>
<dbReference type="PANTHER" id="PTHR42948">
    <property type="entry name" value="TRANSPORTER"/>
    <property type="match status" value="1"/>
</dbReference>
<dbReference type="RefSeq" id="WP_205104227.1">
    <property type="nucleotide sequence ID" value="NZ_JACJJC010000022.1"/>
</dbReference>
<proteinExistence type="inferred from homology"/>
<dbReference type="Proteomes" id="UP000715095">
    <property type="component" value="Unassembled WGS sequence"/>
</dbReference>
<protein>
    <recommendedName>
        <fullName evidence="6">Transporter</fullName>
    </recommendedName>
</protein>
<dbReference type="InterPro" id="IPR047218">
    <property type="entry name" value="YocR/YhdH-like"/>
</dbReference>
<feature type="transmembrane region" description="Helical" evidence="7">
    <location>
        <begin position="176"/>
        <end position="197"/>
    </location>
</feature>
<evidence type="ECO:0000313" key="8">
    <source>
        <dbReference type="EMBL" id="MBM6704845.1"/>
    </source>
</evidence>
<feature type="transmembrane region" description="Helical" evidence="7">
    <location>
        <begin position="424"/>
        <end position="445"/>
    </location>
</feature>
<evidence type="ECO:0000256" key="7">
    <source>
        <dbReference type="SAM" id="Phobius"/>
    </source>
</evidence>
<comment type="similarity">
    <text evidence="6">Belongs to the sodium:neurotransmitter symporter (SNF) (TC 2.A.22) family.</text>
</comment>
<feature type="transmembrane region" description="Helical" evidence="7">
    <location>
        <begin position="44"/>
        <end position="66"/>
    </location>
</feature>
<reference evidence="8 9" key="1">
    <citation type="journal article" date="2021" name="Sci. Rep.">
        <title>The distribution of antibiotic resistance genes in chicken gut microbiota commensals.</title>
        <authorList>
            <person name="Juricova H."/>
            <person name="Matiasovicova J."/>
            <person name="Kubasova T."/>
            <person name="Cejkova D."/>
            <person name="Rychlik I."/>
        </authorList>
    </citation>
    <scope>NUCLEOTIDE SEQUENCE [LARGE SCALE GENOMIC DNA]</scope>
    <source>
        <strain evidence="8 9">An829</strain>
    </source>
</reference>
<gene>
    <name evidence="8" type="ORF">H6A60_10175</name>
</gene>
<dbReference type="PROSITE" id="PS50267">
    <property type="entry name" value="NA_NEUROTRAN_SYMP_3"/>
    <property type="match status" value="1"/>
</dbReference>
<accession>A0ABS2DVU1</accession>
<dbReference type="InterPro" id="IPR000175">
    <property type="entry name" value="Na/ntran_symport"/>
</dbReference>
<name>A0ABS2DVU1_9BURK</name>
<evidence type="ECO:0000256" key="2">
    <source>
        <dbReference type="ARBA" id="ARBA00022448"/>
    </source>
</evidence>
<feature type="transmembrane region" description="Helical" evidence="7">
    <location>
        <begin position="252"/>
        <end position="278"/>
    </location>
</feature>